<evidence type="ECO:0000256" key="5">
    <source>
        <dbReference type="ARBA" id="ARBA00023204"/>
    </source>
</evidence>
<evidence type="ECO:0000256" key="2">
    <source>
        <dbReference type="ARBA" id="ARBA00022763"/>
    </source>
</evidence>
<evidence type="ECO:0000256" key="1">
    <source>
        <dbReference type="ARBA" id="ARBA00022490"/>
    </source>
</evidence>
<dbReference type="InterPro" id="IPR047296">
    <property type="entry name" value="GIY-YIG_UvrC_Cho"/>
</dbReference>
<comment type="similarity">
    <text evidence="6">Belongs to the UvrC family.</text>
</comment>
<dbReference type="GO" id="GO:0009432">
    <property type="term" value="P:SOS response"/>
    <property type="evidence" value="ECO:0007669"/>
    <property type="project" value="UniProtKB-UniRule"/>
</dbReference>
<comment type="subunit">
    <text evidence="6">Interacts with UvrB in an incision complex.</text>
</comment>
<dbReference type="HAMAP" id="MF_00203">
    <property type="entry name" value="UvrC"/>
    <property type="match status" value="1"/>
</dbReference>
<dbReference type="GO" id="GO:0009381">
    <property type="term" value="F:excinuclease ABC activity"/>
    <property type="evidence" value="ECO:0007669"/>
    <property type="project" value="UniProtKB-UniRule"/>
</dbReference>
<dbReference type="SUPFAM" id="SSF82771">
    <property type="entry name" value="GIY-YIG endonuclease"/>
    <property type="match status" value="1"/>
</dbReference>
<comment type="function">
    <text evidence="6">The UvrABC repair system catalyzes the recognition and processing of DNA lesions. UvrC both incises the 5' and 3' sides of the lesion. The N-terminal half is responsible for the 3' incision and the C-terminal half is responsible for the 5' incision.</text>
</comment>
<feature type="domain" description="UVR" evidence="7">
    <location>
        <begin position="196"/>
        <end position="231"/>
    </location>
</feature>
<dbReference type="GO" id="GO:0006289">
    <property type="term" value="P:nucleotide-excision repair"/>
    <property type="evidence" value="ECO:0007669"/>
    <property type="project" value="UniProtKB-UniRule"/>
</dbReference>
<dbReference type="Pfam" id="PF02151">
    <property type="entry name" value="UVR"/>
    <property type="match status" value="1"/>
</dbReference>
<dbReference type="GO" id="GO:0003677">
    <property type="term" value="F:DNA binding"/>
    <property type="evidence" value="ECO:0007669"/>
    <property type="project" value="UniProtKB-UniRule"/>
</dbReference>
<name>A0A388T6D9_9BACT</name>
<gene>
    <name evidence="6 10" type="primary">uvrC</name>
    <name evidence="10" type="ORF">HP1_002</name>
</gene>
<dbReference type="InterPro" id="IPR036876">
    <property type="entry name" value="UVR_dom_sf"/>
</dbReference>
<dbReference type="FunFam" id="3.40.1440.10:FF:000001">
    <property type="entry name" value="UvrABC system protein C"/>
    <property type="match status" value="1"/>
</dbReference>
<accession>A0A388T6D9</accession>
<dbReference type="InterPro" id="IPR035901">
    <property type="entry name" value="GIY-YIG_endonuc_sf"/>
</dbReference>
<keyword evidence="5 6" id="KW-0234">DNA repair</keyword>
<dbReference type="InterPro" id="IPR001943">
    <property type="entry name" value="UVR_dom"/>
</dbReference>
<dbReference type="PANTHER" id="PTHR30562">
    <property type="entry name" value="UVRC/OXIDOREDUCTASE"/>
    <property type="match status" value="1"/>
</dbReference>
<comment type="caution">
    <text evidence="10">The sequence shown here is derived from an EMBL/GenBank/DDBJ whole genome shotgun (WGS) entry which is preliminary data.</text>
</comment>
<dbReference type="PROSITE" id="PS50164">
    <property type="entry name" value="GIY_YIG"/>
    <property type="match status" value="1"/>
</dbReference>
<feature type="domain" description="GIY-YIG" evidence="8">
    <location>
        <begin position="17"/>
        <end position="94"/>
    </location>
</feature>
<dbReference type="GO" id="GO:0005737">
    <property type="term" value="C:cytoplasm"/>
    <property type="evidence" value="ECO:0007669"/>
    <property type="project" value="UniProtKB-SubCell"/>
</dbReference>
<dbReference type="AlphaFoldDB" id="A0A388T6D9"/>
<evidence type="ECO:0000259" key="8">
    <source>
        <dbReference type="PROSITE" id="PS50164"/>
    </source>
</evidence>
<dbReference type="InterPro" id="IPR038476">
    <property type="entry name" value="UvrC_RNase_H_dom_sf"/>
</dbReference>
<organism evidence="10 11">
    <name type="scientific">Candidatus Termititenax spirochaetophilus</name>
    <dbReference type="NCBI Taxonomy" id="2218522"/>
    <lineage>
        <taxon>Bacteria</taxon>
        <taxon>Bacillati</taxon>
        <taxon>Candidatus Margulisiibacteriota</taxon>
        <taxon>Candidatus Termititenacia</taxon>
        <taxon>Candidatus Termititenacales</taxon>
        <taxon>Candidatus Termititenacaceae</taxon>
        <taxon>Candidatus Termititenax</taxon>
    </lineage>
</organism>
<reference evidence="10 11" key="1">
    <citation type="journal article" date="2019" name="ISME J.">
        <title>Genome analyses of uncultured TG2/ZB3 bacteria in 'Margulisbacteria' specifically attached to ectosymbiotic spirochetes of protists in the termite gut.</title>
        <authorList>
            <person name="Utami Y.D."/>
            <person name="Kuwahara H."/>
            <person name="Igai K."/>
            <person name="Murakami T."/>
            <person name="Sugaya K."/>
            <person name="Morikawa T."/>
            <person name="Nagura Y."/>
            <person name="Yuki M."/>
            <person name="Deevong P."/>
            <person name="Inoue T."/>
            <person name="Kihara K."/>
            <person name="Lo N."/>
            <person name="Yamada A."/>
            <person name="Ohkuma M."/>
            <person name="Hongoh Y."/>
        </authorList>
    </citation>
    <scope>NUCLEOTIDE SEQUENCE [LARGE SCALE GENOMIC DNA]</scope>
    <source>
        <strain evidence="10">HsPyr-01</strain>
    </source>
</reference>
<evidence type="ECO:0000256" key="6">
    <source>
        <dbReference type="HAMAP-Rule" id="MF_00203"/>
    </source>
</evidence>
<keyword evidence="3 6" id="KW-0228">DNA excision</keyword>
<keyword evidence="1 6" id="KW-0963">Cytoplasm</keyword>
<keyword evidence="6" id="KW-0742">SOS response</keyword>
<dbReference type="Pfam" id="PF22920">
    <property type="entry name" value="UvrC_RNaseH"/>
    <property type="match status" value="1"/>
</dbReference>
<evidence type="ECO:0000313" key="10">
    <source>
        <dbReference type="EMBL" id="GBR72241.1"/>
    </source>
</evidence>
<dbReference type="InterPro" id="IPR001162">
    <property type="entry name" value="UvrC_RNase_H_dom"/>
</dbReference>
<evidence type="ECO:0000256" key="4">
    <source>
        <dbReference type="ARBA" id="ARBA00022881"/>
    </source>
</evidence>
<feature type="domain" description="UvrC family homology region profile" evidence="9">
    <location>
        <begin position="247"/>
        <end position="465"/>
    </location>
</feature>
<comment type="subcellular location">
    <subcellularLocation>
        <location evidence="6">Cytoplasm</location>
    </subcellularLocation>
</comment>
<dbReference type="CDD" id="cd10434">
    <property type="entry name" value="GIY-YIG_UvrC_Cho"/>
    <property type="match status" value="1"/>
</dbReference>
<dbReference type="Pfam" id="PF08459">
    <property type="entry name" value="UvrC_RNaseH_dom"/>
    <property type="match status" value="1"/>
</dbReference>
<dbReference type="SMART" id="SM00465">
    <property type="entry name" value="GIYc"/>
    <property type="match status" value="1"/>
</dbReference>
<evidence type="ECO:0000259" key="9">
    <source>
        <dbReference type="PROSITE" id="PS50165"/>
    </source>
</evidence>
<keyword evidence="11" id="KW-1185">Reference proteome</keyword>
<evidence type="ECO:0000256" key="3">
    <source>
        <dbReference type="ARBA" id="ARBA00022769"/>
    </source>
</evidence>
<evidence type="ECO:0000259" key="7">
    <source>
        <dbReference type="PROSITE" id="PS50151"/>
    </source>
</evidence>
<dbReference type="GO" id="GO:0009380">
    <property type="term" value="C:excinuclease repair complex"/>
    <property type="evidence" value="ECO:0007669"/>
    <property type="project" value="InterPro"/>
</dbReference>
<dbReference type="Pfam" id="PF01541">
    <property type="entry name" value="GIY-YIG"/>
    <property type="match status" value="1"/>
</dbReference>
<sequence>MKSPAPQLAKLLKNLPDKPGVYLHLDAKGKLLYVGKAKNLKKRVSSYFHGEKDPKTAALVEKIAEFSTIVTNSETEALLLEDSLIKKHKPPYNIDLKDDKHYPYLKLTTEAYPRLVVARLRTNDGGKYFGPYAGSVRDAQRAVQSIFGLRRCKTFGRKPCLYAQIGQCLAPCTGGKAEQYDKEIKTLTDFLRGDYKTLAANLQAHMQEASAAQDYEKAAQHRNKLQALDKIMVSQSVIAPDETFRDVWGFTAGQNIWAAVLLRIQHGRIIGSHSFSASNKRGLAEDSLERLLLGFYTEETIPEEIILPADFILEAFSAWAQEHKVKVWQPQSGFRYDFVRMGTYNARKYLQDKIMDQLREATPADGLKRLQEILKLESLPRRIECYDISHIQGSETVASQAVLLDGLPGKSEYRKYIINQDHPDDFASMEEVLTRRCMRLEDGNRPDLIVIDGGKGQLGVAVRVLKNLNLTIPLCALAKREEEIFVPRRSEPLVLPRRDSGLRLLQTVRDEAHRFAVSFHRLRRKKRTLADK</sequence>
<proteinExistence type="inferred from homology"/>
<dbReference type="InterPro" id="IPR004791">
    <property type="entry name" value="UvrC"/>
</dbReference>
<dbReference type="EMBL" id="BGZM01000001">
    <property type="protein sequence ID" value="GBR72241.1"/>
    <property type="molecule type" value="Genomic_DNA"/>
</dbReference>
<evidence type="ECO:0000313" key="11">
    <source>
        <dbReference type="Proteomes" id="UP000276170"/>
    </source>
</evidence>
<dbReference type="Proteomes" id="UP000276170">
    <property type="component" value="Unassembled WGS sequence"/>
</dbReference>
<keyword evidence="2 6" id="KW-0227">DNA damage</keyword>
<dbReference type="PROSITE" id="PS50151">
    <property type="entry name" value="UVR"/>
    <property type="match status" value="1"/>
</dbReference>
<dbReference type="NCBIfam" id="TIGR00194">
    <property type="entry name" value="uvrC"/>
    <property type="match status" value="1"/>
</dbReference>
<protein>
    <recommendedName>
        <fullName evidence="6">UvrABC system protein C</fullName>
        <shortName evidence="6">Protein UvrC</shortName>
    </recommendedName>
    <alternativeName>
        <fullName evidence="6">Excinuclease ABC subunit C</fullName>
    </alternativeName>
</protein>
<dbReference type="SUPFAM" id="SSF46600">
    <property type="entry name" value="C-terminal UvrC-binding domain of UvrB"/>
    <property type="match status" value="1"/>
</dbReference>
<dbReference type="Gene3D" id="3.40.1440.10">
    <property type="entry name" value="GIY-YIG endonuclease"/>
    <property type="match status" value="1"/>
</dbReference>
<dbReference type="InterPro" id="IPR050066">
    <property type="entry name" value="UvrABC_protein_C"/>
</dbReference>
<dbReference type="PROSITE" id="PS50165">
    <property type="entry name" value="UVRC"/>
    <property type="match status" value="1"/>
</dbReference>
<dbReference type="Gene3D" id="3.30.420.340">
    <property type="entry name" value="UvrC, RNAse H endonuclease domain"/>
    <property type="match status" value="1"/>
</dbReference>
<dbReference type="PANTHER" id="PTHR30562:SF1">
    <property type="entry name" value="UVRABC SYSTEM PROTEIN C"/>
    <property type="match status" value="1"/>
</dbReference>
<keyword evidence="4 6" id="KW-0267">Excision nuclease</keyword>
<dbReference type="InterPro" id="IPR000305">
    <property type="entry name" value="GIY-YIG_endonuc"/>
</dbReference>